<dbReference type="InterPro" id="IPR013783">
    <property type="entry name" value="Ig-like_fold"/>
</dbReference>
<feature type="domain" description="F5/8 type C" evidence="2">
    <location>
        <begin position="392"/>
        <end position="538"/>
    </location>
</feature>
<dbReference type="Proteomes" id="UP001304300">
    <property type="component" value="Chromosome"/>
</dbReference>
<dbReference type="InterPro" id="IPR008979">
    <property type="entry name" value="Galactose-bd-like_sf"/>
</dbReference>
<dbReference type="SUPFAM" id="SSF52317">
    <property type="entry name" value="Class I glutamine amidotransferase-like"/>
    <property type="match status" value="1"/>
</dbReference>
<keyword evidence="4" id="KW-1185">Reference proteome</keyword>
<sequence length="697" mass="75574">MIPQSHLRAIACALILGLTITSLAEAQQKVLFIRGGSGTVGFFEGGADEQGADINNYATTNGNHGWGELHAALIAEGFDVEQLSEDPVTSASPYNIPTPVALDAIDLSQYAVIVFGSNNAEYTTAQVNAFMTYIQNGGAGLFISDANFGQFWGDAPSSDQLFLSRFGLTMNQDQGTYDIRRTDEFLVPAHPILNGVNSFDGEGVSPISITSTVTDITSTILTSARGSVRRNTGDAQGPSESSTVNDGTLVIATYGTGRVAGHFDRNTFFNDNGAGTNINRFENEQYARNLFNWLAGNPDFEVGVDNYAPRVHFPDIADGTVLTEGSDISVDAIAKDIDGTVSYVDLFLDDQLVARDSSSPYSWSGDALLQDLTAGTRVLKTVVTDNDGDTTESSIELTVQDGSGLENPLDRSFWNLSSSVNNSNELANAIDGDTSTRWPTRQFQTPGQTFTVDFTERQLIHRILLETVDNPEDYPRGYIVRGSNNGTDYTEIISGSGNGATTSIELSQPVTYRYIQIEQTGSSNNRWWSIHEINIYKPPTNSVLNSDSWLQFYFGDDLDDLTKESTHWGTTADFDNDGLNTLEELAFNSNPLIASSSNRPILVGQSFANDSINIQISYRQWKDGAGSPGAITANGINYNFEFSPDLETSSWTTAGITVQQVGDAVDNSDGTETVTLQVTPPVTSPERGFFRLNLTQD</sequence>
<feature type="chain" id="PRO_5042959545" evidence="1">
    <location>
        <begin position="27"/>
        <end position="697"/>
    </location>
</feature>
<dbReference type="Gene3D" id="2.60.40.10">
    <property type="entry name" value="Immunoglobulins"/>
    <property type="match status" value="1"/>
</dbReference>
<protein>
    <submittedName>
        <fullName evidence="3">Discoidin domain-containing protein</fullName>
    </submittedName>
</protein>
<dbReference type="AlphaFoldDB" id="A0AAQ3L9T7"/>
<dbReference type="Pfam" id="PF00754">
    <property type="entry name" value="F5_F8_type_C"/>
    <property type="match status" value="1"/>
</dbReference>
<dbReference type="PROSITE" id="PS50022">
    <property type="entry name" value="FA58C_3"/>
    <property type="match status" value="1"/>
</dbReference>
<dbReference type="InterPro" id="IPR029062">
    <property type="entry name" value="Class_I_gatase-like"/>
</dbReference>
<evidence type="ECO:0000259" key="2">
    <source>
        <dbReference type="PROSITE" id="PS50022"/>
    </source>
</evidence>
<keyword evidence="1" id="KW-0732">Signal</keyword>
<evidence type="ECO:0000313" key="4">
    <source>
        <dbReference type="Proteomes" id="UP001304300"/>
    </source>
</evidence>
<organism evidence="3 4">
    <name type="scientific">Rubellicoccus peritrichatus</name>
    <dbReference type="NCBI Taxonomy" id="3080537"/>
    <lineage>
        <taxon>Bacteria</taxon>
        <taxon>Pseudomonadati</taxon>
        <taxon>Verrucomicrobiota</taxon>
        <taxon>Opitutia</taxon>
        <taxon>Puniceicoccales</taxon>
        <taxon>Cerasicoccaceae</taxon>
        <taxon>Rubellicoccus</taxon>
    </lineage>
</organism>
<evidence type="ECO:0000256" key="1">
    <source>
        <dbReference type="SAM" id="SignalP"/>
    </source>
</evidence>
<dbReference type="SUPFAM" id="SSF49785">
    <property type="entry name" value="Galactose-binding domain-like"/>
    <property type="match status" value="1"/>
</dbReference>
<dbReference type="RefSeq" id="WP_317832691.1">
    <property type="nucleotide sequence ID" value="NZ_CP136920.1"/>
</dbReference>
<dbReference type="EMBL" id="CP136920">
    <property type="protein sequence ID" value="WOO40584.1"/>
    <property type="molecule type" value="Genomic_DNA"/>
</dbReference>
<dbReference type="KEGG" id="puo:RZN69_18335"/>
<accession>A0AAQ3L9T7</accession>
<evidence type="ECO:0000313" key="3">
    <source>
        <dbReference type="EMBL" id="WOO40584.1"/>
    </source>
</evidence>
<proteinExistence type="predicted"/>
<dbReference type="Gene3D" id="3.40.50.880">
    <property type="match status" value="1"/>
</dbReference>
<dbReference type="Gene3D" id="2.60.120.260">
    <property type="entry name" value="Galactose-binding domain-like"/>
    <property type="match status" value="1"/>
</dbReference>
<feature type="signal peptide" evidence="1">
    <location>
        <begin position="1"/>
        <end position="26"/>
    </location>
</feature>
<reference evidence="3 4" key="1">
    <citation type="submission" date="2023-10" db="EMBL/GenBank/DDBJ databases">
        <title>Rubellicoccus peritrichatus gen. nov., sp. nov., isolated from an algae of coral reef tank.</title>
        <authorList>
            <person name="Luo J."/>
        </authorList>
    </citation>
    <scope>NUCLEOTIDE SEQUENCE [LARGE SCALE GENOMIC DNA]</scope>
    <source>
        <strain evidence="3 4">CR14</strain>
    </source>
</reference>
<name>A0AAQ3L9T7_9BACT</name>
<dbReference type="InterPro" id="IPR000421">
    <property type="entry name" value="FA58C"/>
</dbReference>
<dbReference type="Pfam" id="PF17957">
    <property type="entry name" value="Big_7"/>
    <property type="match status" value="1"/>
</dbReference>
<gene>
    <name evidence="3" type="ORF">RZN69_18335</name>
</gene>